<evidence type="ECO:0000256" key="3">
    <source>
        <dbReference type="ARBA" id="ARBA00020580"/>
    </source>
</evidence>
<sequence>MESKLIDILKYQQAIDEVRKIPVAKIIGKVIKVQGLIYHAKGCKFKLNEVYFVENSENIRIQAQVVGFDHDTAFLMPLDLLDGIYSGAKIYRSKINLENRLCTNWCGKVINGYGEVISEAAHKNIYVDFKPQKINPLLKKTVSNILDVGIKSINGLLTIGTGQRIALIAESGVGKSTLIGMLAKQSNVDIVIIALIGEREREVKDFVESTLGKDGLQRSIVIAAPASESPLLRMKAAELAHNIAVYYRDLGMNVLLLMDSLTRYAQSKREVALSLGEMPVSQGYPASVFASISYLLEKSGNGSESSGSLTAIYSLLRETGDVSDPVVDASISILDGHIFLDKELAMNGQYPAINIIESISRCMPSIVKDEHMEMSNLFKRLMAKYYKNRDLITLGAYKAGEDEELDKILKFQSYFDAFFNQKSCDFFSYEQTFQLMVELLAKFHFKRKNSMTDTL</sequence>
<keyword evidence="4" id="KW-0813">Transport</keyword>
<dbReference type="InterPro" id="IPR004100">
    <property type="entry name" value="ATPase_F1/V1/A1_a/bsu_N"/>
</dbReference>
<dbReference type="GO" id="GO:0005524">
    <property type="term" value="F:ATP binding"/>
    <property type="evidence" value="ECO:0007669"/>
    <property type="project" value="UniProtKB-KW"/>
</dbReference>
<comment type="similarity">
    <text evidence="15">Belongs to the ATPase alpha/beta chains family. T3SS ATPase subfamily.</text>
</comment>
<comment type="catalytic activity">
    <reaction evidence="16">
        <text>ATP + H2O + cellular proteinSide 1 = ADP + phosphate + cellular proteinSide 2.</text>
        <dbReference type="EC" id="7.4.2.8"/>
    </reaction>
</comment>
<dbReference type="GO" id="GO:0030254">
    <property type="term" value="P:protein secretion by the type III secretion system"/>
    <property type="evidence" value="ECO:0007669"/>
    <property type="project" value="InterPro"/>
</dbReference>
<evidence type="ECO:0000256" key="16">
    <source>
        <dbReference type="ARBA" id="ARBA00034006"/>
    </source>
</evidence>
<dbReference type="SUPFAM" id="SSF52540">
    <property type="entry name" value="P-loop containing nucleoside triphosphate hydrolases"/>
    <property type="match status" value="1"/>
</dbReference>
<dbReference type="PROSITE" id="PS00152">
    <property type="entry name" value="ATPASE_ALPHA_BETA"/>
    <property type="match status" value="1"/>
</dbReference>
<keyword evidence="9" id="KW-0067">ATP-binding</keyword>
<dbReference type="GO" id="GO:0016887">
    <property type="term" value="F:ATP hydrolysis activity"/>
    <property type="evidence" value="ECO:0007669"/>
    <property type="project" value="InterPro"/>
</dbReference>
<dbReference type="InterPro" id="IPR027417">
    <property type="entry name" value="P-loop_NTPase"/>
</dbReference>
<evidence type="ECO:0000256" key="15">
    <source>
        <dbReference type="ARBA" id="ARBA00024342"/>
    </source>
</evidence>
<dbReference type="InterPro" id="IPR020003">
    <property type="entry name" value="ATPase_a/bsu_AS"/>
</dbReference>
<evidence type="ECO:0000313" key="18">
    <source>
        <dbReference type="EMBL" id="ASK77596.1"/>
    </source>
</evidence>
<dbReference type="CDD" id="cd18117">
    <property type="entry name" value="ATP-synt_flagellum-secretory_path_III_N"/>
    <property type="match status" value="1"/>
</dbReference>
<keyword evidence="7" id="KW-0375">Hydrogen ion transport</keyword>
<keyword evidence="14" id="KW-0066">ATP synthesis</keyword>
<evidence type="ECO:0000256" key="2">
    <source>
        <dbReference type="ARBA" id="ARBA00012473"/>
    </source>
</evidence>
<feature type="domain" description="AAA+ ATPase" evidence="17">
    <location>
        <begin position="161"/>
        <end position="344"/>
    </location>
</feature>
<evidence type="ECO:0000256" key="12">
    <source>
        <dbReference type="ARBA" id="ARBA00023065"/>
    </source>
</evidence>
<evidence type="ECO:0000256" key="9">
    <source>
        <dbReference type="ARBA" id="ARBA00022840"/>
    </source>
</evidence>
<dbReference type="Pfam" id="PF18269">
    <property type="entry name" value="T3SS_ATPase_C"/>
    <property type="match status" value="1"/>
</dbReference>
<dbReference type="Pfam" id="PF00006">
    <property type="entry name" value="ATP-synt_ab"/>
    <property type="match status" value="1"/>
</dbReference>
<dbReference type="PANTHER" id="PTHR15184:SF81">
    <property type="entry name" value="FLAGELLUM-SPECIFIC ATP SYNTHASE"/>
    <property type="match status" value="1"/>
</dbReference>
<evidence type="ECO:0000256" key="13">
    <source>
        <dbReference type="ARBA" id="ARBA00023225"/>
    </source>
</evidence>
<organism evidence="18 19">
    <name type="scientific">Paraphotobacterium marinum</name>
    <dbReference type="NCBI Taxonomy" id="1755811"/>
    <lineage>
        <taxon>Bacteria</taxon>
        <taxon>Pseudomonadati</taxon>
        <taxon>Pseudomonadota</taxon>
        <taxon>Gammaproteobacteria</taxon>
        <taxon>Vibrionales</taxon>
        <taxon>Vibrionaceae</taxon>
        <taxon>Paraphotobacterium</taxon>
    </lineage>
</organism>
<dbReference type="NCBIfam" id="TIGR01026">
    <property type="entry name" value="fliI_yscN"/>
    <property type="match status" value="1"/>
</dbReference>
<name>A0A220VBK0_9GAMM</name>
<evidence type="ECO:0000256" key="7">
    <source>
        <dbReference type="ARBA" id="ARBA00022781"/>
    </source>
</evidence>
<evidence type="ECO:0000259" key="17">
    <source>
        <dbReference type="SMART" id="SM00382"/>
    </source>
</evidence>
<proteinExistence type="inferred from homology"/>
<dbReference type="FunFam" id="3.40.50.12240:FF:000002">
    <property type="entry name" value="Flagellum-specific ATP synthase FliI"/>
    <property type="match status" value="1"/>
</dbReference>
<gene>
    <name evidence="18" type="primary">fliI</name>
    <name evidence="18" type="ORF">CF386_00055</name>
</gene>
<dbReference type="GO" id="GO:0044781">
    <property type="term" value="P:bacterial-type flagellum organization"/>
    <property type="evidence" value="ECO:0007669"/>
    <property type="project" value="UniProtKB-KW"/>
</dbReference>
<keyword evidence="5" id="KW-0963">Cytoplasm</keyword>
<evidence type="ECO:0000256" key="14">
    <source>
        <dbReference type="ARBA" id="ARBA00023310"/>
    </source>
</evidence>
<dbReference type="InterPro" id="IPR005714">
    <property type="entry name" value="ATPase_T3SS_FliI/YscN"/>
</dbReference>
<dbReference type="InterPro" id="IPR040627">
    <property type="entry name" value="T3SS_ATPase_C"/>
</dbReference>
<accession>A0A220VBK0</accession>
<keyword evidence="19" id="KW-1185">Reference proteome</keyword>
<evidence type="ECO:0000256" key="10">
    <source>
        <dbReference type="ARBA" id="ARBA00022927"/>
    </source>
</evidence>
<reference evidence="18 19" key="1">
    <citation type="journal article" date="2016" name="Int. J. Syst. Evol. Microbiol.">
        <title>Paraphotobacterium marinum gen. nov., sp. nov., a member of the family Vibrionaceae, isolated from surface seawater.</title>
        <authorList>
            <person name="Huang Z."/>
            <person name="Dong C."/>
            <person name="Shao Z."/>
        </authorList>
    </citation>
    <scope>NUCLEOTIDE SEQUENCE [LARGE SCALE GENOMIC DNA]</scope>
    <source>
        <strain evidence="18 19">NSCS20N07D</strain>
    </source>
</reference>
<dbReference type="KEGG" id="pmai:CF386_00055"/>
<dbReference type="InterPro" id="IPR003593">
    <property type="entry name" value="AAA+_ATPase"/>
</dbReference>
<evidence type="ECO:0000256" key="1">
    <source>
        <dbReference type="ARBA" id="ARBA00004496"/>
    </source>
</evidence>
<dbReference type="Proteomes" id="UP000242175">
    <property type="component" value="Chromosome large"/>
</dbReference>
<evidence type="ECO:0000256" key="8">
    <source>
        <dbReference type="ARBA" id="ARBA00022795"/>
    </source>
</evidence>
<dbReference type="EMBL" id="CP022355">
    <property type="protein sequence ID" value="ASK77596.1"/>
    <property type="molecule type" value="Genomic_DNA"/>
</dbReference>
<keyword evidence="18" id="KW-0378">Hydrolase</keyword>
<keyword evidence="6" id="KW-0547">Nucleotide-binding</keyword>
<keyword evidence="12" id="KW-0406">Ion transport</keyword>
<evidence type="ECO:0000256" key="4">
    <source>
        <dbReference type="ARBA" id="ARBA00022448"/>
    </source>
</evidence>
<dbReference type="InterPro" id="IPR050053">
    <property type="entry name" value="ATPase_alpha/beta_chains"/>
</dbReference>
<dbReference type="AlphaFoldDB" id="A0A220VBK0"/>
<evidence type="ECO:0000256" key="5">
    <source>
        <dbReference type="ARBA" id="ARBA00022490"/>
    </source>
</evidence>
<dbReference type="GO" id="GO:0008564">
    <property type="term" value="F:protein-exporting ATPase activity"/>
    <property type="evidence" value="ECO:0007669"/>
    <property type="project" value="UniProtKB-EC"/>
</dbReference>
<keyword evidence="13" id="KW-1006">Bacterial flagellum protein export</keyword>
<keyword evidence="8" id="KW-1005">Bacterial flagellum biogenesis</keyword>
<dbReference type="Pfam" id="PF02874">
    <property type="entry name" value="ATP-synt_ab_N"/>
    <property type="match status" value="1"/>
</dbReference>
<comment type="subcellular location">
    <subcellularLocation>
        <location evidence="1">Cytoplasm</location>
    </subcellularLocation>
</comment>
<dbReference type="SMART" id="SM00382">
    <property type="entry name" value="AAA"/>
    <property type="match status" value="1"/>
</dbReference>
<dbReference type="GO" id="GO:0030257">
    <property type="term" value="C:type III protein secretion system complex"/>
    <property type="evidence" value="ECO:0007669"/>
    <property type="project" value="InterPro"/>
</dbReference>
<keyword evidence="10" id="KW-0653">Protein transport</keyword>
<dbReference type="InterPro" id="IPR000194">
    <property type="entry name" value="ATPase_F1/V1/A1_a/bsu_nucl-bd"/>
</dbReference>
<evidence type="ECO:0000256" key="11">
    <source>
        <dbReference type="ARBA" id="ARBA00022967"/>
    </source>
</evidence>
<evidence type="ECO:0000313" key="19">
    <source>
        <dbReference type="Proteomes" id="UP000242175"/>
    </source>
</evidence>
<protein>
    <recommendedName>
        <fullName evidence="3">Flagellum-specific ATP synthase</fullName>
        <ecNumber evidence="2">7.1.2.2</ecNumber>
    </recommendedName>
</protein>
<keyword evidence="11" id="KW-1278">Translocase</keyword>
<dbReference type="Gene3D" id="3.40.50.12240">
    <property type="match status" value="1"/>
</dbReference>
<evidence type="ECO:0000256" key="6">
    <source>
        <dbReference type="ARBA" id="ARBA00022741"/>
    </source>
</evidence>
<dbReference type="GO" id="GO:0005737">
    <property type="term" value="C:cytoplasm"/>
    <property type="evidence" value="ECO:0007669"/>
    <property type="project" value="UniProtKB-SubCell"/>
</dbReference>
<dbReference type="EC" id="7.1.2.2" evidence="2"/>
<dbReference type="GO" id="GO:0046933">
    <property type="term" value="F:proton-transporting ATP synthase activity, rotational mechanism"/>
    <property type="evidence" value="ECO:0007669"/>
    <property type="project" value="TreeGrafter"/>
</dbReference>
<dbReference type="PANTHER" id="PTHR15184">
    <property type="entry name" value="ATP SYNTHASE"/>
    <property type="match status" value="1"/>
</dbReference>